<feature type="transmembrane region" description="Helical" evidence="1">
    <location>
        <begin position="272"/>
        <end position="290"/>
    </location>
</feature>
<dbReference type="InterPro" id="IPR000884">
    <property type="entry name" value="TSP1_rpt"/>
</dbReference>
<keyword evidence="1" id="KW-0472">Membrane</keyword>
<keyword evidence="1" id="KW-1133">Transmembrane helix</keyword>
<name>A0A1V9YKC0_ACHHY</name>
<dbReference type="AlphaFoldDB" id="A0A1V9YKC0"/>
<sequence>VLKKQCNGGAACPLEGNEKYELCDVDCVQSDWTEFGACDLESQTQTRTRSVLQPALNNGAACEVDVDYRACGTCADLTSRFEYTECDPTTGTRTGTASYLYQPRDGLTCTTTISEQCAVNCALSPWNEGECYVQGEKAGFQISTRTIVTAPLNAGKACDPLVKYDPCVVDCKPGDTWGPWSDCNAEGFTRRTVDIKYPAQNGGRNDECMVEEQKTCAVDCVIDRASGVVTQKSLNGGRTCAAVAKELGIPGNFDDYSTTSGFMAIVTSSKTYALAAVAVGGTGVMIFIGLRGKRQRNGYSTISSPAL</sequence>
<feature type="non-terminal residue" evidence="2">
    <location>
        <position position="1"/>
    </location>
</feature>
<organism evidence="2 3">
    <name type="scientific">Achlya hypogyna</name>
    <name type="common">Oomycete</name>
    <name type="synonym">Protoachlya hypogyna</name>
    <dbReference type="NCBI Taxonomy" id="1202772"/>
    <lineage>
        <taxon>Eukaryota</taxon>
        <taxon>Sar</taxon>
        <taxon>Stramenopiles</taxon>
        <taxon>Oomycota</taxon>
        <taxon>Saprolegniomycetes</taxon>
        <taxon>Saprolegniales</taxon>
        <taxon>Achlyaceae</taxon>
        <taxon>Achlya</taxon>
    </lineage>
</organism>
<dbReference type="PROSITE" id="PS50092">
    <property type="entry name" value="TSP1"/>
    <property type="match status" value="1"/>
</dbReference>
<dbReference type="SMART" id="SM00209">
    <property type="entry name" value="TSP1"/>
    <property type="match status" value="2"/>
</dbReference>
<dbReference type="SUPFAM" id="SSF82895">
    <property type="entry name" value="TSP-1 type 1 repeat"/>
    <property type="match status" value="2"/>
</dbReference>
<dbReference type="Proteomes" id="UP000243579">
    <property type="component" value="Unassembled WGS sequence"/>
</dbReference>
<gene>
    <name evidence="2" type="ORF">ACHHYP_10959</name>
</gene>
<dbReference type="PANTHER" id="PTHR20920:SF5">
    <property type="entry name" value="SMB DOMAIN-CONTAINING PROTEIN"/>
    <property type="match status" value="1"/>
</dbReference>
<protein>
    <recommendedName>
        <fullName evidence="4">Thrombospondin-like protein</fullName>
    </recommendedName>
</protein>
<dbReference type="EMBL" id="JNBR01001528">
    <property type="protein sequence ID" value="OQR86147.1"/>
    <property type="molecule type" value="Genomic_DNA"/>
</dbReference>
<evidence type="ECO:0000256" key="1">
    <source>
        <dbReference type="SAM" id="Phobius"/>
    </source>
</evidence>
<comment type="caution">
    <text evidence="2">The sequence shown here is derived from an EMBL/GenBank/DDBJ whole genome shotgun (WGS) entry which is preliminary data.</text>
</comment>
<keyword evidence="1" id="KW-0812">Transmembrane</keyword>
<dbReference type="Gene3D" id="2.20.100.10">
    <property type="entry name" value="Thrombospondin type-1 (TSP1) repeat"/>
    <property type="match status" value="1"/>
</dbReference>
<dbReference type="OrthoDB" id="347314at2759"/>
<dbReference type="InterPro" id="IPR039942">
    <property type="entry name" value="SBSPO"/>
</dbReference>
<dbReference type="InterPro" id="IPR036383">
    <property type="entry name" value="TSP1_rpt_sf"/>
</dbReference>
<dbReference type="PANTHER" id="PTHR20920">
    <property type="entry name" value="RPE-SPONDIN"/>
    <property type="match status" value="1"/>
</dbReference>
<reference evidence="2 3" key="1">
    <citation type="journal article" date="2014" name="Genome Biol. Evol.">
        <title>The secreted proteins of Achlya hypogyna and Thraustotheca clavata identify the ancestral oomycete secretome and reveal gene acquisitions by horizontal gene transfer.</title>
        <authorList>
            <person name="Misner I."/>
            <person name="Blouin N."/>
            <person name="Leonard G."/>
            <person name="Richards T.A."/>
            <person name="Lane C.E."/>
        </authorList>
    </citation>
    <scope>NUCLEOTIDE SEQUENCE [LARGE SCALE GENOMIC DNA]</scope>
    <source>
        <strain evidence="2 3">ATCC 48635</strain>
    </source>
</reference>
<evidence type="ECO:0000313" key="3">
    <source>
        <dbReference type="Proteomes" id="UP000243579"/>
    </source>
</evidence>
<proteinExistence type="predicted"/>
<evidence type="ECO:0000313" key="2">
    <source>
        <dbReference type="EMBL" id="OQR86147.1"/>
    </source>
</evidence>
<accession>A0A1V9YKC0</accession>
<keyword evidence="3" id="KW-1185">Reference proteome</keyword>
<evidence type="ECO:0008006" key="4">
    <source>
        <dbReference type="Google" id="ProtNLM"/>
    </source>
</evidence>